<reference evidence="4 5" key="1">
    <citation type="submission" date="2024-08" db="EMBL/GenBank/DDBJ databases">
        <title>Insights into the chromosomal genome structure of Flemingia macrophylla.</title>
        <authorList>
            <person name="Ding Y."/>
            <person name="Zhao Y."/>
            <person name="Bi W."/>
            <person name="Wu M."/>
            <person name="Zhao G."/>
            <person name="Gong Y."/>
            <person name="Li W."/>
            <person name="Zhang P."/>
        </authorList>
    </citation>
    <scope>NUCLEOTIDE SEQUENCE [LARGE SCALE GENOMIC DNA]</scope>
    <source>
        <strain evidence="4">DYQJB</strain>
        <tissue evidence="4">Leaf</tissue>
    </source>
</reference>
<keyword evidence="2" id="KW-0539">Nucleus</keyword>
<evidence type="ECO:0000313" key="4">
    <source>
        <dbReference type="EMBL" id="KAL2328719.1"/>
    </source>
</evidence>
<dbReference type="InterPro" id="IPR032308">
    <property type="entry name" value="TDBD"/>
</dbReference>
<dbReference type="Pfam" id="PF16135">
    <property type="entry name" value="TDBD"/>
    <property type="match status" value="1"/>
</dbReference>
<dbReference type="GO" id="GO:0005634">
    <property type="term" value="C:nucleus"/>
    <property type="evidence" value="ECO:0007669"/>
    <property type="project" value="UniProtKB-SubCell"/>
</dbReference>
<feature type="domain" description="Tify" evidence="3">
    <location>
        <begin position="415"/>
        <end position="470"/>
    </location>
</feature>
<gene>
    <name evidence="4" type="ORF">Fmac_022146</name>
</gene>
<evidence type="ECO:0000256" key="1">
    <source>
        <dbReference type="ARBA" id="ARBA00004123"/>
    </source>
</evidence>
<organism evidence="4 5">
    <name type="scientific">Flemingia macrophylla</name>
    <dbReference type="NCBI Taxonomy" id="520843"/>
    <lineage>
        <taxon>Eukaryota</taxon>
        <taxon>Viridiplantae</taxon>
        <taxon>Streptophyta</taxon>
        <taxon>Embryophyta</taxon>
        <taxon>Tracheophyta</taxon>
        <taxon>Spermatophyta</taxon>
        <taxon>Magnoliopsida</taxon>
        <taxon>eudicotyledons</taxon>
        <taxon>Gunneridae</taxon>
        <taxon>Pentapetalae</taxon>
        <taxon>rosids</taxon>
        <taxon>fabids</taxon>
        <taxon>Fabales</taxon>
        <taxon>Fabaceae</taxon>
        <taxon>Papilionoideae</taxon>
        <taxon>50 kb inversion clade</taxon>
        <taxon>NPAAA clade</taxon>
        <taxon>indigoferoid/millettioid clade</taxon>
        <taxon>Phaseoleae</taxon>
        <taxon>Flemingia</taxon>
    </lineage>
</organism>
<dbReference type="PANTHER" id="PTHR47025">
    <property type="entry name" value="AUTOIMMUNE REGULATOR"/>
    <property type="match status" value="1"/>
</dbReference>
<keyword evidence="5" id="KW-1185">Reference proteome</keyword>
<dbReference type="AlphaFoldDB" id="A0ABD1LYX0"/>
<evidence type="ECO:0000256" key="2">
    <source>
        <dbReference type="ARBA" id="ARBA00023242"/>
    </source>
</evidence>
<dbReference type="PANTHER" id="PTHR47025:SF10">
    <property type="entry name" value="DNA-BINDING PROTEIN"/>
    <property type="match status" value="1"/>
</dbReference>
<protein>
    <recommendedName>
        <fullName evidence="3">Tify domain-containing protein</fullName>
    </recommendedName>
</protein>
<comment type="subcellular location">
    <subcellularLocation>
        <location evidence="1">Nucleus</location>
    </subcellularLocation>
</comment>
<evidence type="ECO:0000313" key="5">
    <source>
        <dbReference type="Proteomes" id="UP001603857"/>
    </source>
</evidence>
<name>A0ABD1LYX0_9FABA</name>
<accession>A0ABD1LYX0</accession>
<sequence length="530" mass="59203">MSLLASEDTPVRVPAIVEGVVRHRFHHLNITGLIASCLNYTVRSVTGRDESFTQVVKFMLDCNPLQNKGFWMVKGSGHINDKKTVFVNPSKIEPKRPHQWFVDAAEVDFFPNKKQVVEDANEKSSPGYSNVNFPPWENPNFHPVPNQFIGQLFGSETRPVNFSEKDTYVLADDSNVRSKMITNQYGDDASFGMSISHSIEDSVNFGGTKKVKVNKVKEDDVQAAEGHNFSRQSNGDLHQAYNREVETTSASIGQAFDKDGSATLMGLTYSSGDTHVTPFSAPFIKDDSIVSISESYNKEDTNLISFGDFPNERDIISVGRPSVVYNQLDNQSSVHVSTTAHEKELDVSCSDAVACTLQVAKVKSETLSKNKQEFRTGRKEAPNSFPSNVRSLISTGMLDGVPVKYISVAREELRGIIKGSGYLCGCQSCKYSKVLNAYEFERHAGCKTKHPNNHIYFENGKTIYQIVQELRSTPESLLFDTIQTVFGSPINQKAFRNWKVSFISSQLYAESFQAATRELQRIYGKEELNL</sequence>
<dbReference type="Proteomes" id="UP001603857">
    <property type="component" value="Unassembled WGS sequence"/>
</dbReference>
<evidence type="ECO:0000259" key="3">
    <source>
        <dbReference type="Pfam" id="PF16135"/>
    </source>
</evidence>
<dbReference type="EMBL" id="JBGMDY010000007">
    <property type="protein sequence ID" value="KAL2328719.1"/>
    <property type="molecule type" value="Genomic_DNA"/>
</dbReference>
<proteinExistence type="predicted"/>
<comment type="caution">
    <text evidence="4">The sequence shown here is derived from an EMBL/GenBank/DDBJ whole genome shotgun (WGS) entry which is preliminary data.</text>
</comment>